<dbReference type="InterPro" id="IPR017851">
    <property type="entry name" value="PsbV_cyt_c550"/>
</dbReference>
<dbReference type="HAMAP" id="MF_01378">
    <property type="entry name" value="PSII_Cyt550"/>
    <property type="match status" value="1"/>
</dbReference>
<keyword evidence="10 12" id="KW-0472">Membrane</keyword>
<feature type="signal peptide" evidence="12">
    <location>
        <begin position="1"/>
        <end position="26"/>
    </location>
</feature>
<evidence type="ECO:0000256" key="10">
    <source>
        <dbReference type="ARBA" id="ARBA00023136"/>
    </source>
</evidence>
<comment type="function">
    <text evidence="12">One of the extrinsic, lumenal subunits of photosystem II (PSII). PSII is a light-driven water plastoquinone oxidoreductase, using light energy to abstract electrons from H(2)O, generating a proton gradient subsequently used for ATP formation. The extrinsic proteins stabilize the structure of photosystem II oxygen-evolving complex (OEC), the ion environment of oxygen evolution and protect the OEC against heat-induced inactivation. Low-potential cytochrome c that plays a role in the OEC of PSII.</text>
</comment>
<evidence type="ECO:0000313" key="15">
    <source>
        <dbReference type="Proteomes" id="UP000729733"/>
    </source>
</evidence>
<organism evidence="14 15">
    <name type="scientific">Waterburya agarophytonicola KI4</name>
    <dbReference type="NCBI Taxonomy" id="2874699"/>
    <lineage>
        <taxon>Bacteria</taxon>
        <taxon>Bacillati</taxon>
        <taxon>Cyanobacteriota</taxon>
        <taxon>Cyanophyceae</taxon>
        <taxon>Pleurocapsales</taxon>
        <taxon>Hyellaceae</taxon>
        <taxon>Waterburya</taxon>
        <taxon>Waterburya agarophytonicola</taxon>
    </lineage>
</organism>
<comment type="caution">
    <text evidence="14">The sequence shown here is derived from an EMBL/GenBank/DDBJ whole genome shotgun (WGS) entry which is preliminary data.</text>
</comment>
<dbReference type="RefSeq" id="WP_229640505.1">
    <property type="nucleotide sequence ID" value="NZ_JADWDC010000022.1"/>
</dbReference>
<keyword evidence="6 12" id="KW-0479">Metal-binding</keyword>
<dbReference type="InterPro" id="IPR036909">
    <property type="entry name" value="Cyt_c-like_dom_sf"/>
</dbReference>
<reference evidence="14" key="1">
    <citation type="journal article" date="2021" name="Antonie Van Leeuwenhoek">
        <title>Draft genome and description of Waterburya agarophytonicola gen. nov. sp. nov. (Pleurocapsales, Cyanobacteria): a seaweed symbiont.</title>
        <authorList>
            <person name="Bonthond G."/>
            <person name="Shalygin S."/>
            <person name="Bayer T."/>
            <person name="Weinberger F."/>
        </authorList>
    </citation>
    <scope>NUCLEOTIDE SEQUENCE</scope>
    <source>
        <strain evidence="14">KI4</strain>
    </source>
</reference>
<comment type="similarity">
    <text evidence="2 12">Belongs to the cytochrome c family. PsbV subfamily.</text>
</comment>
<evidence type="ECO:0000256" key="9">
    <source>
        <dbReference type="ARBA" id="ARBA00023078"/>
    </source>
</evidence>
<keyword evidence="5 12" id="KW-0349">Heme</keyword>
<comment type="subunit">
    <text evidence="12">PSII is composed of 1 copy each of membrane proteins PsbA, PsbB, PsbC, PsbD, PsbE, PsbF, PsbH, PsbI, PsbJ, PsbK, PsbL, PsbM, PsbT, PsbX, PsbY, PsbZ, Psb30/Ycf12, peripheral proteins PsbO, CyanoQ (PsbQ), PsbU, PsbV and a large number of cofactors. It forms dimeric complexes.</text>
</comment>
<evidence type="ECO:0000313" key="14">
    <source>
        <dbReference type="EMBL" id="MCC0177440.1"/>
    </source>
</evidence>
<dbReference type="GO" id="GO:0031676">
    <property type="term" value="C:plasma membrane-derived thylakoid membrane"/>
    <property type="evidence" value="ECO:0007669"/>
    <property type="project" value="UniProtKB-SubCell"/>
</dbReference>
<feature type="chain" id="PRO_5038181031" description="Photosystem II extrinsic protein V" evidence="12">
    <location>
        <begin position="27"/>
        <end position="163"/>
    </location>
</feature>
<keyword evidence="3 12" id="KW-0813">Transport</keyword>
<dbReference type="SUPFAM" id="SSF46626">
    <property type="entry name" value="Cytochrome c"/>
    <property type="match status" value="1"/>
</dbReference>
<dbReference type="Pfam" id="PF14495">
    <property type="entry name" value="Cytochrom_C550"/>
    <property type="match status" value="1"/>
</dbReference>
<dbReference type="Proteomes" id="UP000729733">
    <property type="component" value="Unassembled WGS sequence"/>
</dbReference>
<dbReference type="GO" id="GO:0022904">
    <property type="term" value="P:respiratory electron transport chain"/>
    <property type="evidence" value="ECO:0007669"/>
    <property type="project" value="InterPro"/>
</dbReference>
<keyword evidence="9 12" id="KW-0793">Thylakoid</keyword>
<evidence type="ECO:0000256" key="2">
    <source>
        <dbReference type="ARBA" id="ARBA00010433"/>
    </source>
</evidence>
<comment type="subcellular location">
    <subcellularLocation>
        <location evidence="12">Cellular thylakoid membrane</location>
        <topology evidence="12">Peripheral membrane protein</topology>
        <orientation evidence="12">Lumenal side</orientation>
    </subcellularLocation>
    <subcellularLocation>
        <location evidence="1">Membrane</location>
        <topology evidence="1">Peripheral membrane protein</topology>
    </subcellularLocation>
    <text evidence="12">Associated with photosystem II at the lumenal side of the thylakoid membrane.</text>
</comment>
<dbReference type="GO" id="GO:0009055">
    <property type="term" value="F:electron transfer activity"/>
    <property type="evidence" value="ECO:0007669"/>
    <property type="project" value="InterPro"/>
</dbReference>
<feature type="binding site" description="covalent" evidence="12">
    <location>
        <position position="66"/>
    </location>
    <ligand>
        <name>heme c</name>
        <dbReference type="ChEBI" id="CHEBI:61717"/>
    </ligand>
</feature>
<feature type="binding site" description="covalent" evidence="12">
    <location>
        <position position="63"/>
    </location>
    <ligand>
        <name>heme c</name>
        <dbReference type="ChEBI" id="CHEBI:61717"/>
    </ligand>
</feature>
<evidence type="ECO:0000256" key="1">
    <source>
        <dbReference type="ARBA" id="ARBA00004170"/>
    </source>
</evidence>
<dbReference type="GO" id="GO:0009523">
    <property type="term" value="C:photosystem II"/>
    <property type="evidence" value="ECO:0007669"/>
    <property type="project" value="UniProtKB-KW"/>
</dbReference>
<evidence type="ECO:0000256" key="7">
    <source>
        <dbReference type="ARBA" id="ARBA00022982"/>
    </source>
</evidence>
<gene>
    <name evidence="12" type="primary">psbV</name>
    <name evidence="14" type="ORF">I4641_10675</name>
</gene>
<dbReference type="GO" id="GO:0020037">
    <property type="term" value="F:heme binding"/>
    <property type="evidence" value="ECO:0007669"/>
    <property type="project" value="InterPro"/>
</dbReference>
<evidence type="ECO:0000256" key="4">
    <source>
        <dbReference type="ARBA" id="ARBA00022531"/>
    </source>
</evidence>
<evidence type="ECO:0000256" key="6">
    <source>
        <dbReference type="ARBA" id="ARBA00022723"/>
    </source>
</evidence>
<accession>A0A964BT96</accession>
<keyword evidence="12" id="KW-0732">Signal</keyword>
<dbReference type="InterPro" id="IPR009056">
    <property type="entry name" value="Cyt_c-like_dom"/>
</dbReference>
<evidence type="ECO:0000256" key="11">
    <source>
        <dbReference type="ARBA" id="ARBA00023276"/>
    </source>
</evidence>
<keyword evidence="4 12" id="KW-0602">Photosynthesis</keyword>
<evidence type="ECO:0000256" key="3">
    <source>
        <dbReference type="ARBA" id="ARBA00022448"/>
    </source>
</evidence>
<dbReference type="NCBIfam" id="TIGR03045">
    <property type="entry name" value="PS_II_C550"/>
    <property type="match status" value="1"/>
</dbReference>
<dbReference type="PROSITE" id="PS51007">
    <property type="entry name" value="CYTC"/>
    <property type="match status" value="1"/>
</dbReference>
<keyword evidence="11 12" id="KW-0604">Photosystem II</keyword>
<proteinExistence type="inferred from homology"/>
<feature type="binding site" description="axial binding residue" evidence="12">
    <location>
        <position position="118"/>
    </location>
    <ligand>
        <name>heme c</name>
        <dbReference type="ChEBI" id="CHEBI:61717"/>
    </ligand>
    <ligandPart>
        <name>Fe</name>
        <dbReference type="ChEBI" id="CHEBI:18248"/>
    </ligandPart>
</feature>
<dbReference type="GO" id="GO:0019684">
    <property type="term" value="P:photosynthesis, light reaction"/>
    <property type="evidence" value="ECO:0007669"/>
    <property type="project" value="UniProtKB-UniRule"/>
</dbReference>
<dbReference type="PIRSF" id="PIRSF005890">
    <property type="entry name" value="Phot_II_cyt_c550"/>
    <property type="match status" value="1"/>
</dbReference>
<evidence type="ECO:0000256" key="8">
    <source>
        <dbReference type="ARBA" id="ARBA00023004"/>
    </source>
</evidence>
<dbReference type="InterPro" id="IPR016003">
    <property type="entry name" value="PsbV_cyt_c550-like"/>
</dbReference>
<dbReference type="Gene3D" id="1.10.760.10">
    <property type="entry name" value="Cytochrome c-like domain"/>
    <property type="match status" value="1"/>
</dbReference>
<name>A0A964BT96_9CYAN</name>
<keyword evidence="15" id="KW-1185">Reference proteome</keyword>
<sequence precursor="true">MLKRLLFAAVAALFLAIQFNIGSVNAVELDESIRTVKANDQGEEVVLSLKQVKQGQRVFVDTCSYCHKNGVTKPNPNVNLGLTALAGAYPARDNIEGIVDYLKNPTTYDGERDIYEFHPNTTRSDLYPLMRNLTDDDLEAVAGHILIQPEVRGILWGGGKVYN</sequence>
<feature type="binding site" description="axial binding residue" evidence="12">
    <location>
        <position position="67"/>
    </location>
    <ligand>
        <name>heme c</name>
        <dbReference type="ChEBI" id="CHEBI:61717"/>
    </ligand>
    <ligandPart>
        <name>Fe</name>
        <dbReference type="ChEBI" id="CHEBI:18248"/>
    </ligandPart>
</feature>
<protein>
    <recommendedName>
        <fullName evidence="12">Photosystem II extrinsic protein V</fullName>
        <shortName evidence="12">PsbV</shortName>
    </recommendedName>
    <alternativeName>
        <fullName evidence="12">Cytochrome c-550</fullName>
    </alternativeName>
    <alternativeName>
        <fullName evidence="12">Cytochrome c550</fullName>
    </alternativeName>
    <alternativeName>
        <fullName evidence="12">Low-potential cytochrome c</fullName>
    </alternativeName>
</protein>
<evidence type="ECO:0000259" key="13">
    <source>
        <dbReference type="PROSITE" id="PS51007"/>
    </source>
</evidence>
<evidence type="ECO:0000256" key="5">
    <source>
        <dbReference type="ARBA" id="ARBA00022617"/>
    </source>
</evidence>
<comment type="cofactor">
    <cofactor evidence="12">
        <name>heme c</name>
        <dbReference type="ChEBI" id="CHEBI:61717"/>
    </cofactor>
    <text evidence="12">Binds 1 heme c group covalently per subunit.</text>
</comment>
<feature type="domain" description="Cytochrome c" evidence="13">
    <location>
        <begin position="50"/>
        <end position="149"/>
    </location>
</feature>
<dbReference type="EMBL" id="JADWDC010000022">
    <property type="protein sequence ID" value="MCC0177440.1"/>
    <property type="molecule type" value="Genomic_DNA"/>
</dbReference>
<dbReference type="GO" id="GO:0005506">
    <property type="term" value="F:iron ion binding"/>
    <property type="evidence" value="ECO:0007669"/>
    <property type="project" value="InterPro"/>
</dbReference>
<keyword evidence="8 12" id="KW-0408">Iron</keyword>
<keyword evidence="7 12" id="KW-0249">Electron transport</keyword>
<dbReference type="AlphaFoldDB" id="A0A964BT96"/>
<evidence type="ECO:0000256" key="12">
    <source>
        <dbReference type="HAMAP-Rule" id="MF_01378"/>
    </source>
</evidence>
<dbReference type="InterPro" id="IPR029490">
    <property type="entry name" value="Cytochrom_C550"/>
</dbReference>